<sequence length="178" mass="19880">MIKNNYFFSKILVFSILITAFTTNKATSQRTNSSSNFWDNVHFGGGLGVGFGNDSFNAAVSPSAIYQVNQMFAVGTGLSFNYSKYGDSKLIAYGASALTLFNVIPQIQLSAEFEELRINREFGFNGSTIDDDYWNPALYLGLGYSNQNVTIGLRYDVLHDDEKSINFDALMPFVRVYF</sequence>
<dbReference type="OrthoDB" id="1160493at2"/>
<keyword evidence="3" id="KW-1185">Reference proteome</keyword>
<proteinExistence type="predicted"/>
<evidence type="ECO:0000313" key="3">
    <source>
        <dbReference type="Proteomes" id="UP000183257"/>
    </source>
</evidence>
<protein>
    <recommendedName>
        <fullName evidence="4">Alpha-ketoglutarate decarboxylase</fullName>
    </recommendedName>
</protein>
<accession>A0A1K1PGD4</accession>
<evidence type="ECO:0000313" key="2">
    <source>
        <dbReference type="EMBL" id="SFW46850.1"/>
    </source>
</evidence>
<dbReference type="EMBL" id="FPIY01000002">
    <property type="protein sequence ID" value="SFW46850.1"/>
    <property type="molecule type" value="Genomic_DNA"/>
</dbReference>
<dbReference type="Proteomes" id="UP000183257">
    <property type="component" value="Unassembled WGS sequence"/>
</dbReference>
<organism evidence="2 3">
    <name type="scientific">Cellulophaga fucicola</name>
    <dbReference type="NCBI Taxonomy" id="76595"/>
    <lineage>
        <taxon>Bacteria</taxon>
        <taxon>Pseudomonadati</taxon>
        <taxon>Bacteroidota</taxon>
        <taxon>Flavobacteriia</taxon>
        <taxon>Flavobacteriales</taxon>
        <taxon>Flavobacteriaceae</taxon>
        <taxon>Cellulophaga</taxon>
    </lineage>
</organism>
<dbReference type="STRING" id="76595.SAMN05660313_01884"/>
<name>A0A1K1PGD4_9FLAO</name>
<dbReference type="Gene3D" id="2.40.160.60">
    <property type="entry name" value="Outer membrane protein transport protein (OMPP1/FadL/TodX)"/>
    <property type="match status" value="1"/>
</dbReference>
<feature type="signal peptide" evidence="1">
    <location>
        <begin position="1"/>
        <end position="25"/>
    </location>
</feature>
<keyword evidence="1" id="KW-0732">Signal</keyword>
<dbReference type="AlphaFoldDB" id="A0A1K1PGD4"/>
<evidence type="ECO:0000256" key="1">
    <source>
        <dbReference type="SAM" id="SignalP"/>
    </source>
</evidence>
<feature type="chain" id="PRO_5009666646" description="Alpha-ketoglutarate decarboxylase" evidence="1">
    <location>
        <begin position="26"/>
        <end position="178"/>
    </location>
</feature>
<evidence type="ECO:0008006" key="4">
    <source>
        <dbReference type="Google" id="ProtNLM"/>
    </source>
</evidence>
<dbReference type="RefSeq" id="WP_072303515.1">
    <property type="nucleotide sequence ID" value="NZ_FPIY01000002.1"/>
</dbReference>
<reference evidence="3" key="1">
    <citation type="submission" date="2016-11" db="EMBL/GenBank/DDBJ databases">
        <authorList>
            <person name="Varghese N."/>
            <person name="Submissions S."/>
        </authorList>
    </citation>
    <scope>NUCLEOTIDE SEQUENCE [LARGE SCALE GENOMIC DNA]</scope>
    <source>
        <strain evidence="3">DSM 24786</strain>
    </source>
</reference>
<gene>
    <name evidence="2" type="ORF">SAMN05660313_01884</name>
</gene>
<dbReference type="SUPFAM" id="SSF56935">
    <property type="entry name" value="Porins"/>
    <property type="match status" value="1"/>
</dbReference>